<sequence>MIHFALRCRPVGHDFDGWFRSNDDFDRQAVAGLVECPVCGASNVAKALMRPAIATGGSERRAGEARAEAAADAAAEASGGSAASAQGAPVAAAPTAAPQPRQTLANLSAEHPEVARAFAALQEISRKVRAEADYVGTNFAEEARAIHYGESEARQIYGEASKKDVEGLQEEGITALMLMPLPEDGQ</sequence>
<protein>
    <submittedName>
        <fullName evidence="2">DUF1178 family protein</fullName>
    </submittedName>
</protein>
<dbReference type="PIRSF" id="PIRSF032131">
    <property type="entry name" value="UCP032131"/>
    <property type="match status" value="1"/>
</dbReference>
<dbReference type="Proteomes" id="UP001164020">
    <property type="component" value="Chromosome"/>
</dbReference>
<name>A0ABY7C4M9_9HYPH</name>
<gene>
    <name evidence="2" type="ORF">OH818_11950</name>
</gene>
<dbReference type="EMBL" id="CP114029">
    <property type="protein sequence ID" value="WAP70658.1"/>
    <property type="molecule type" value="Genomic_DNA"/>
</dbReference>
<evidence type="ECO:0000256" key="1">
    <source>
        <dbReference type="SAM" id="MobiDB-lite"/>
    </source>
</evidence>
<evidence type="ECO:0000313" key="2">
    <source>
        <dbReference type="EMBL" id="WAP70658.1"/>
    </source>
</evidence>
<evidence type="ECO:0000313" key="3">
    <source>
        <dbReference type="Proteomes" id="UP001164020"/>
    </source>
</evidence>
<keyword evidence="3" id="KW-1185">Reference proteome</keyword>
<proteinExistence type="predicted"/>
<feature type="region of interest" description="Disordered" evidence="1">
    <location>
        <begin position="78"/>
        <end position="98"/>
    </location>
</feature>
<reference evidence="2" key="1">
    <citation type="submission" date="2022-12" db="EMBL/GenBank/DDBJ databases">
        <title>Jiella pelagia sp. nov., isolated from phosphonate enriched culture of Northwest Pacific surface seawater.</title>
        <authorList>
            <person name="Shin D.Y."/>
            <person name="Hwang C.Y."/>
        </authorList>
    </citation>
    <scope>NUCLEOTIDE SEQUENCE</scope>
    <source>
        <strain evidence="2">HL-NP1</strain>
    </source>
</reference>
<dbReference type="InterPro" id="IPR009562">
    <property type="entry name" value="DUF1178"/>
</dbReference>
<organism evidence="2 3">
    <name type="scientific">Jiella pelagia</name>
    <dbReference type="NCBI Taxonomy" id="2986949"/>
    <lineage>
        <taxon>Bacteria</taxon>
        <taxon>Pseudomonadati</taxon>
        <taxon>Pseudomonadota</taxon>
        <taxon>Alphaproteobacteria</taxon>
        <taxon>Hyphomicrobiales</taxon>
        <taxon>Aurantimonadaceae</taxon>
        <taxon>Jiella</taxon>
    </lineage>
</organism>
<dbReference type="RefSeq" id="WP_268883166.1">
    <property type="nucleotide sequence ID" value="NZ_CP114029.1"/>
</dbReference>
<dbReference type="Pfam" id="PF06676">
    <property type="entry name" value="DUF1178"/>
    <property type="match status" value="1"/>
</dbReference>
<accession>A0ABY7C4M9</accession>